<dbReference type="Proteomes" id="UP000007648">
    <property type="component" value="Unassembled WGS sequence"/>
</dbReference>
<reference evidence="3 4" key="1">
    <citation type="journal article" date="2011" name="Proc. Natl. Acad. Sci. U.S.A.">
        <title>Genetic diversity and population structure of the endangered marsupial Sarcophilus harrisii (Tasmanian devil).</title>
        <authorList>
            <person name="Miller W."/>
            <person name="Hayes V.M."/>
            <person name="Ratan A."/>
            <person name="Petersen D.C."/>
            <person name="Wittekindt N.E."/>
            <person name="Miller J."/>
            <person name="Walenz B."/>
            <person name="Knight J."/>
            <person name="Qi J."/>
            <person name="Zhao F."/>
            <person name="Wang Q."/>
            <person name="Bedoya-Reina O.C."/>
            <person name="Katiyar N."/>
            <person name="Tomsho L.P."/>
            <person name="Kasson L.M."/>
            <person name="Hardie R.A."/>
            <person name="Woodbridge P."/>
            <person name="Tindall E.A."/>
            <person name="Bertelsen M.F."/>
            <person name="Dixon D."/>
            <person name="Pyecroft S."/>
            <person name="Helgen K.M."/>
            <person name="Lesk A.M."/>
            <person name="Pringle T.H."/>
            <person name="Patterson N."/>
            <person name="Zhang Y."/>
            <person name="Kreiss A."/>
            <person name="Woods G.M."/>
            <person name="Jones M.E."/>
            <person name="Schuster S.C."/>
        </authorList>
    </citation>
    <scope>NUCLEOTIDE SEQUENCE [LARGE SCALE GENOMIC DNA]</scope>
</reference>
<accession>G3W4B6</accession>
<reference evidence="3" key="3">
    <citation type="submission" date="2025-09" db="UniProtKB">
        <authorList>
            <consortium name="Ensembl"/>
        </authorList>
    </citation>
    <scope>IDENTIFICATION</scope>
</reference>
<dbReference type="Gene3D" id="3.50.30.30">
    <property type="match status" value="1"/>
</dbReference>
<feature type="domain" description="PA" evidence="2">
    <location>
        <begin position="89"/>
        <end position="148"/>
    </location>
</feature>
<dbReference type="GeneTree" id="ENSGT00940000157465"/>
<dbReference type="InterPro" id="IPR003137">
    <property type="entry name" value="PA_domain"/>
</dbReference>
<dbReference type="Pfam" id="PF02225">
    <property type="entry name" value="PA"/>
    <property type="match status" value="1"/>
</dbReference>
<dbReference type="Ensembl" id="ENSSHAT00000010361.2">
    <property type="protein sequence ID" value="ENSSHAP00000010271.2"/>
    <property type="gene ID" value="ENSSHAG00000008871.2"/>
</dbReference>
<dbReference type="SUPFAM" id="SSF52025">
    <property type="entry name" value="PA domain"/>
    <property type="match status" value="1"/>
</dbReference>
<dbReference type="STRING" id="9305.ENSSHAP00000010271"/>
<keyword evidence="1" id="KW-0732">Signal</keyword>
<dbReference type="AlphaFoldDB" id="G3W4B6"/>
<dbReference type="InParanoid" id="G3W4B6"/>
<keyword evidence="4" id="KW-1185">Reference proteome</keyword>
<proteinExistence type="predicted"/>
<dbReference type="HOGENOM" id="CLU_1036424_0_0_1"/>
<evidence type="ECO:0000313" key="3">
    <source>
        <dbReference type="Ensembl" id="ENSSHAP00000010271.2"/>
    </source>
</evidence>
<feature type="signal peptide" evidence="1">
    <location>
        <begin position="1"/>
        <end position="35"/>
    </location>
</feature>
<evidence type="ECO:0000313" key="4">
    <source>
        <dbReference type="Proteomes" id="UP000007648"/>
    </source>
</evidence>
<organism evidence="3 4">
    <name type="scientific">Sarcophilus harrisii</name>
    <name type="common">Tasmanian devil</name>
    <name type="synonym">Sarcophilus laniarius</name>
    <dbReference type="NCBI Taxonomy" id="9305"/>
    <lineage>
        <taxon>Eukaryota</taxon>
        <taxon>Metazoa</taxon>
        <taxon>Chordata</taxon>
        <taxon>Craniata</taxon>
        <taxon>Vertebrata</taxon>
        <taxon>Euteleostomi</taxon>
        <taxon>Mammalia</taxon>
        <taxon>Metatheria</taxon>
        <taxon>Dasyuromorphia</taxon>
        <taxon>Dasyuridae</taxon>
        <taxon>Sarcophilus</taxon>
    </lineage>
</organism>
<dbReference type="InterPro" id="IPR046450">
    <property type="entry name" value="PA_dom_sf"/>
</dbReference>
<reference evidence="3" key="2">
    <citation type="submission" date="2025-08" db="UniProtKB">
        <authorList>
            <consortium name="Ensembl"/>
        </authorList>
    </citation>
    <scope>IDENTIFICATION</scope>
</reference>
<evidence type="ECO:0000259" key="2">
    <source>
        <dbReference type="Pfam" id="PF02225"/>
    </source>
</evidence>
<sequence>MVGGHRKEPWALGQFSLALVTLLHWSLWLTCEARANPERPSSLIKVTVQEPGRGPHAFLIHEVRYSIHSPKVKVTGLVLAPQPLGESLNLQGCDPETHFQVTPDLKQWIALLQRGNCTFKQKIYHSAVFHNAIAVVIYNNNEEPIPCLEHNPGLVLPLEKSYLFSKPSPDGLIFLETSLIISLIESYPALS</sequence>
<dbReference type="eggNOG" id="KOG0800">
    <property type="taxonomic scope" value="Eukaryota"/>
</dbReference>
<name>G3W4B6_SARHA</name>
<evidence type="ECO:0000256" key="1">
    <source>
        <dbReference type="SAM" id="SignalP"/>
    </source>
</evidence>
<feature type="chain" id="PRO_5029535945" description="PA domain-containing protein" evidence="1">
    <location>
        <begin position="36"/>
        <end position="191"/>
    </location>
</feature>
<protein>
    <recommendedName>
        <fullName evidence="2">PA domain-containing protein</fullName>
    </recommendedName>
</protein>